<gene>
    <name evidence="5" type="ORF">C1702_04780</name>
</gene>
<dbReference type="Pfam" id="PF08668">
    <property type="entry name" value="HDOD"/>
    <property type="match status" value="1"/>
</dbReference>
<dbReference type="GO" id="GO:0004674">
    <property type="term" value="F:protein serine/threonine kinase activity"/>
    <property type="evidence" value="ECO:0007669"/>
    <property type="project" value="TreeGrafter"/>
</dbReference>
<keyword evidence="1" id="KW-0808">Transferase</keyword>
<dbReference type="InterPro" id="IPR000719">
    <property type="entry name" value="Prot_kinase_dom"/>
</dbReference>
<evidence type="ECO:0000256" key="4">
    <source>
        <dbReference type="ARBA" id="ARBA00022840"/>
    </source>
</evidence>
<proteinExistence type="predicted"/>
<dbReference type="Pfam" id="PF00069">
    <property type="entry name" value="Pkinase"/>
    <property type="match status" value="1"/>
</dbReference>
<evidence type="ECO:0000313" key="5">
    <source>
        <dbReference type="EMBL" id="PPE70853.1"/>
    </source>
</evidence>
<dbReference type="InterPro" id="IPR013976">
    <property type="entry name" value="HDOD"/>
</dbReference>
<keyword evidence="4" id="KW-0067">ATP-binding</keyword>
<dbReference type="SUPFAM" id="SSF109604">
    <property type="entry name" value="HD-domain/PDEase-like"/>
    <property type="match status" value="1"/>
</dbReference>
<keyword evidence="3" id="KW-0418">Kinase</keyword>
<dbReference type="SUPFAM" id="SSF55781">
    <property type="entry name" value="GAF domain-like"/>
    <property type="match status" value="1"/>
</dbReference>
<dbReference type="GO" id="GO:0005524">
    <property type="term" value="F:ATP binding"/>
    <property type="evidence" value="ECO:0007669"/>
    <property type="project" value="UniProtKB-KW"/>
</dbReference>
<accession>A0A2S5T774</accession>
<dbReference type="AlphaFoldDB" id="A0A2S5T774"/>
<dbReference type="SMART" id="SM00220">
    <property type="entry name" value="S_TKc"/>
    <property type="match status" value="1"/>
</dbReference>
<name>A0A2S5T774_9BURK</name>
<dbReference type="PANTHER" id="PTHR43289">
    <property type="entry name" value="MITOGEN-ACTIVATED PROTEIN KINASE KINASE KINASE 20-RELATED"/>
    <property type="match status" value="1"/>
</dbReference>
<organism evidence="5 6">
    <name type="scientific">Caldimonas thermodepolymerans</name>
    <dbReference type="NCBI Taxonomy" id="215580"/>
    <lineage>
        <taxon>Bacteria</taxon>
        <taxon>Pseudomonadati</taxon>
        <taxon>Pseudomonadota</taxon>
        <taxon>Betaproteobacteria</taxon>
        <taxon>Burkholderiales</taxon>
        <taxon>Sphaerotilaceae</taxon>
        <taxon>Caldimonas</taxon>
    </lineage>
</organism>
<dbReference type="Gene3D" id="1.10.510.10">
    <property type="entry name" value="Transferase(Phosphotransferase) domain 1"/>
    <property type="match status" value="1"/>
</dbReference>
<reference evidence="5 6" key="1">
    <citation type="submission" date="2018-02" db="EMBL/GenBank/DDBJ databases">
        <title>Reclassifiation of [Polyangium] brachysporum DSM 7029 as Guopingzhaonella breviflexa gen. nov., sp. nov., a member of the family Comamonadaceae.</title>
        <authorList>
            <person name="Tang B."/>
        </authorList>
    </citation>
    <scope>NUCLEOTIDE SEQUENCE [LARGE SCALE GENOMIC DNA]</scope>
    <source>
        <strain evidence="5 6">DSM 15344</strain>
    </source>
</reference>
<dbReference type="Pfam" id="PF13185">
    <property type="entry name" value="GAF_2"/>
    <property type="match status" value="1"/>
</dbReference>
<sequence length="766" mass="82793">MRGTGRPGETGRHRSELNVAIEDETLSNSAQTLGRYRLLRAAWRTHDSSWWIAHDPQRGEVLLQLRRRPARGADPLAWRQAAGPVLALRHANILPVLDARIEDDQPVLVAEAVPGVNLAQWLAEHETMAPRQAVLTIIGVLDGLAHAHAAGVVHGRIEPAAVLLDATGRPRLTDFALGHAPVDPAGLPTASGLYLAPEVLQGAAPDVRSDLHGVGLVLHELLTGRPAVHDGSPQRAIARMLQDDLVLPPGFAYVEHGEAQLRALLGRCLARDPAQRFASAAELRDALQEWLTPALLEGSADSRATLTLNSLMRRTAQHPDLPVQTEVVRRVRRLVAAEKVNLDEIARAVLEDVAFTLKLLRMTNAAYFSSVGGGTITTVSRAVALLGFMAVRDLAGALPTLDDLPDRAQAEALRAEYLRCRSAGRLAARLCPTQAEEEPSCIVAMLQNLGRTLVQCYLPEQATQVRQLTHSKGRSEADAALAVLGMSFEDLGCSVARTWGLPEVLISAMRRPGGAVRPPERRGDWFRLLGSLGNELVELRLRPDRRERIAQHHAAVERYAKALGLTSRQVWEAADASAPSAPAAATPAGEPATPSPADALAGAVSQLRAALALPYDTHALLLVAGDAMYRALGCRRVVIALREADGETLAARHAWGTDAEALKSQFRFSLRDERDAFSALCRKGADTLIRDAAAPAFESRLPAWYRRHVNGATFLLLPLMHEGQPLGLIYLDKAEPDSLQLPAQELGLLRALRDEVQRALAPAPPA</sequence>
<dbReference type="InterPro" id="IPR011009">
    <property type="entry name" value="Kinase-like_dom_sf"/>
</dbReference>
<dbReference type="CDD" id="cd14014">
    <property type="entry name" value="STKc_PknB_like"/>
    <property type="match status" value="1"/>
</dbReference>
<dbReference type="InterPro" id="IPR029016">
    <property type="entry name" value="GAF-like_dom_sf"/>
</dbReference>
<comment type="caution">
    <text evidence="5">The sequence shown here is derived from an EMBL/GenBank/DDBJ whole genome shotgun (WGS) entry which is preliminary data.</text>
</comment>
<keyword evidence="6" id="KW-1185">Reference proteome</keyword>
<evidence type="ECO:0000256" key="3">
    <source>
        <dbReference type="ARBA" id="ARBA00022777"/>
    </source>
</evidence>
<evidence type="ECO:0000256" key="1">
    <source>
        <dbReference type="ARBA" id="ARBA00022679"/>
    </source>
</evidence>
<dbReference type="SUPFAM" id="SSF56112">
    <property type="entry name" value="Protein kinase-like (PK-like)"/>
    <property type="match status" value="1"/>
</dbReference>
<dbReference type="Proteomes" id="UP000239406">
    <property type="component" value="Unassembled WGS sequence"/>
</dbReference>
<evidence type="ECO:0000256" key="2">
    <source>
        <dbReference type="ARBA" id="ARBA00022741"/>
    </source>
</evidence>
<protein>
    <submittedName>
        <fullName evidence="5">Uncharacterized protein</fullName>
    </submittedName>
</protein>
<dbReference type="PROSITE" id="PS51833">
    <property type="entry name" value="HDOD"/>
    <property type="match status" value="1"/>
</dbReference>
<evidence type="ECO:0000313" key="6">
    <source>
        <dbReference type="Proteomes" id="UP000239406"/>
    </source>
</evidence>
<dbReference type="EMBL" id="PSNY01000004">
    <property type="protein sequence ID" value="PPE70853.1"/>
    <property type="molecule type" value="Genomic_DNA"/>
</dbReference>
<dbReference type="PROSITE" id="PS50011">
    <property type="entry name" value="PROTEIN_KINASE_DOM"/>
    <property type="match status" value="1"/>
</dbReference>
<dbReference type="PANTHER" id="PTHR43289:SF30">
    <property type="entry name" value="NON-SPECIFIC SERINE_THREONINE PROTEIN KINASE"/>
    <property type="match status" value="1"/>
</dbReference>
<keyword evidence="2" id="KW-0547">Nucleotide-binding</keyword>
<dbReference type="Gene3D" id="3.30.450.40">
    <property type="match status" value="1"/>
</dbReference>
<dbReference type="InterPro" id="IPR003018">
    <property type="entry name" value="GAF"/>
</dbReference>
<dbReference type="Gene3D" id="1.10.3210.10">
    <property type="entry name" value="Hypothetical protein af1432"/>
    <property type="match status" value="1"/>
</dbReference>